<organism evidence="2 3">
    <name type="scientific">Tumebacillus avium</name>
    <dbReference type="NCBI Taxonomy" id="1903704"/>
    <lineage>
        <taxon>Bacteria</taxon>
        <taxon>Bacillati</taxon>
        <taxon>Bacillota</taxon>
        <taxon>Bacilli</taxon>
        <taxon>Bacillales</taxon>
        <taxon>Alicyclobacillaceae</taxon>
        <taxon>Tumebacillus</taxon>
    </lineage>
</organism>
<dbReference type="PROSITE" id="PS50943">
    <property type="entry name" value="HTH_CROC1"/>
    <property type="match status" value="1"/>
</dbReference>
<evidence type="ECO:0000313" key="3">
    <source>
        <dbReference type="Proteomes" id="UP000195437"/>
    </source>
</evidence>
<dbReference type="CDD" id="cd00093">
    <property type="entry name" value="HTH_XRE"/>
    <property type="match status" value="1"/>
</dbReference>
<dbReference type="InterPro" id="IPR053163">
    <property type="entry name" value="HTH-type_regulator_Rgg"/>
</dbReference>
<dbReference type="SUPFAM" id="SSF48452">
    <property type="entry name" value="TPR-like"/>
    <property type="match status" value="2"/>
</dbReference>
<dbReference type="PANTHER" id="PTHR37038">
    <property type="entry name" value="TRANSCRIPTIONAL REGULATOR-RELATED"/>
    <property type="match status" value="1"/>
</dbReference>
<evidence type="ECO:0000313" key="2">
    <source>
        <dbReference type="EMBL" id="ARU60499.1"/>
    </source>
</evidence>
<sequence length="429" mass="48147">MNTLGDKIRELRLRKGITQIELAAGLCTPSMVSQIEANRARPSYKMLFGLAQKLETPLENLLKDIELDLEQASQYKMALSMTKAKAYGAAIPLLERLAESTLTKVSPFKVEFELAKCYMETGEYDKSSLLFNKIVDAASLRQENDWVAQVLLQLADLSNRKKEYQVAKHHGYRALEVMRSLDAQDPFLHAQILTQLASIHENIGEVKTASDLYEQALEISGGLLSMKEKAKTYLGLAESFYRQNDFEKASEFAERSYSALAELEDRHALLTWKQKLLMLQRSAGEWRETVNELIGIASTLQANQEQENAGVALLDAATVQYENGALAETEATLERAKQLLSPHHPAMGKLYRLQAGLYSSQGEQGQADKALEKAIRIFMNHVMLAELREAVNVRCEQLNQQGRIQEAFEQMKSLDGYLIDSLGKRGIAL</sequence>
<feature type="domain" description="HTH cro/C1-type" evidence="1">
    <location>
        <begin position="8"/>
        <end position="61"/>
    </location>
</feature>
<dbReference type="InterPro" id="IPR001387">
    <property type="entry name" value="Cro/C1-type_HTH"/>
</dbReference>
<proteinExistence type="predicted"/>
<gene>
    <name evidence="2" type="ORF">CBW65_04980</name>
</gene>
<keyword evidence="3" id="KW-1185">Reference proteome</keyword>
<dbReference type="SMART" id="SM00530">
    <property type="entry name" value="HTH_XRE"/>
    <property type="match status" value="1"/>
</dbReference>
<dbReference type="GO" id="GO:0003677">
    <property type="term" value="F:DNA binding"/>
    <property type="evidence" value="ECO:0007669"/>
    <property type="project" value="InterPro"/>
</dbReference>
<dbReference type="Pfam" id="PF01381">
    <property type="entry name" value="HTH_3"/>
    <property type="match status" value="1"/>
</dbReference>
<dbReference type="InterPro" id="IPR019734">
    <property type="entry name" value="TPR_rpt"/>
</dbReference>
<dbReference type="SMART" id="SM00028">
    <property type="entry name" value="TPR"/>
    <property type="match status" value="5"/>
</dbReference>
<dbReference type="Gene3D" id="1.25.40.10">
    <property type="entry name" value="Tetratricopeptide repeat domain"/>
    <property type="match status" value="3"/>
</dbReference>
<dbReference type="SUPFAM" id="SSF47413">
    <property type="entry name" value="lambda repressor-like DNA-binding domains"/>
    <property type="match status" value="1"/>
</dbReference>
<accession>A0A1Y0IKA5</accession>
<dbReference type="KEGG" id="tum:CBW65_04980"/>
<protein>
    <recommendedName>
        <fullName evidence="1">HTH cro/C1-type domain-containing protein</fullName>
    </recommendedName>
</protein>
<dbReference type="OrthoDB" id="9814553at2"/>
<dbReference type="AlphaFoldDB" id="A0A1Y0IKA5"/>
<dbReference type="Pfam" id="PF13424">
    <property type="entry name" value="TPR_12"/>
    <property type="match status" value="1"/>
</dbReference>
<dbReference type="Proteomes" id="UP000195437">
    <property type="component" value="Chromosome"/>
</dbReference>
<dbReference type="InterPro" id="IPR011990">
    <property type="entry name" value="TPR-like_helical_dom_sf"/>
</dbReference>
<name>A0A1Y0IKA5_9BACL</name>
<dbReference type="PANTHER" id="PTHR37038:SF14">
    <property type="entry name" value="TRANSCRIPTIONAL ACTIVATOR"/>
    <property type="match status" value="1"/>
</dbReference>
<evidence type="ECO:0000259" key="1">
    <source>
        <dbReference type="PROSITE" id="PS50943"/>
    </source>
</evidence>
<dbReference type="EMBL" id="CP021434">
    <property type="protein sequence ID" value="ARU60499.1"/>
    <property type="molecule type" value="Genomic_DNA"/>
</dbReference>
<dbReference type="RefSeq" id="WP_087455892.1">
    <property type="nucleotide sequence ID" value="NZ_CP021434.1"/>
</dbReference>
<reference evidence="3" key="1">
    <citation type="submission" date="2017-05" db="EMBL/GenBank/DDBJ databases">
        <authorList>
            <person name="Sung H."/>
        </authorList>
    </citation>
    <scope>NUCLEOTIDE SEQUENCE [LARGE SCALE GENOMIC DNA]</scope>
    <source>
        <strain evidence="3">AR23208</strain>
    </source>
</reference>
<dbReference type="InterPro" id="IPR010982">
    <property type="entry name" value="Lambda_DNA-bd_dom_sf"/>
</dbReference>